<reference evidence="2" key="1">
    <citation type="journal article" date="2019" name="Int. J. Syst. Evol. Microbiol.">
        <title>The Global Catalogue of Microorganisms (GCM) 10K type strain sequencing project: providing services to taxonomists for standard genome sequencing and annotation.</title>
        <authorList>
            <consortium name="The Broad Institute Genomics Platform"/>
            <consortium name="The Broad Institute Genome Sequencing Center for Infectious Disease"/>
            <person name="Wu L."/>
            <person name="Ma J."/>
        </authorList>
    </citation>
    <scope>NUCLEOTIDE SEQUENCE [LARGE SCALE GENOMIC DNA]</scope>
    <source>
        <strain evidence="2">JCM 16002</strain>
    </source>
</reference>
<accession>A0ABP4VCP6</accession>
<keyword evidence="2" id="KW-1185">Reference proteome</keyword>
<dbReference type="Proteomes" id="UP001500383">
    <property type="component" value="Unassembled WGS sequence"/>
</dbReference>
<name>A0ABP4VCP6_9ACTN</name>
<evidence type="ECO:0000313" key="1">
    <source>
        <dbReference type="EMBL" id="GAA1722277.1"/>
    </source>
</evidence>
<organism evidence="1 2">
    <name type="scientific">Dietzia cercidiphylli</name>
    <dbReference type="NCBI Taxonomy" id="498199"/>
    <lineage>
        <taxon>Bacteria</taxon>
        <taxon>Bacillati</taxon>
        <taxon>Actinomycetota</taxon>
        <taxon>Actinomycetes</taxon>
        <taxon>Mycobacteriales</taxon>
        <taxon>Dietziaceae</taxon>
        <taxon>Dietzia</taxon>
    </lineage>
</organism>
<comment type="caution">
    <text evidence="1">The sequence shown here is derived from an EMBL/GenBank/DDBJ whole genome shotgun (WGS) entry which is preliminary data.</text>
</comment>
<proteinExistence type="predicted"/>
<evidence type="ECO:0000313" key="2">
    <source>
        <dbReference type="Proteomes" id="UP001500383"/>
    </source>
</evidence>
<sequence>MTEPMQFPPPEPMSLARKAVSAAVHTAIVRRIFDASWTELYPGWELPDWPQLTQPPRIDREAMRDPYRRYLKDWLSDTALKDAVRRRFRPLADDPLIRQILEEADLKIAITRWVPPISPKPWARAIAETAQTEVRDDQ</sequence>
<dbReference type="EMBL" id="BAAAQG010000033">
    <property type="protein sequence ID" value="GAA1722277.1"/>
    <property type="molecule type" value="Genomic_DNA"/>
</dbReference>
<gene>
    <name evidence="1" type="ORF">GCM10009831_35490</name>
</gene>
<dbReference type="RefSeq" id="WP_182657792.1">
    <property type="nucleotide sequence ID" value="NZ_BAAAQG010000033.1"/>
</dbReference>
<protein>
    <submittedName>
        <fullName evidence="1">Uncharacterized protein</fullName>
    </submittedName>
</protein>